<keyword evidence="3 6" id="KW-1133">Transmembrane helix</keyword>
<dbReference type="GO" id="GO:0046513">
    <property type="term" value="P:ceramide biosynthetic process"/>
    <property type="evidence" value="ECO:0007669"/>
    <property type="project" value="InterPro"/>
</dbReference>
<evidence type="ECO:0000256" key="4">
    <source>
        <dbReference type="ARBA" id="ARBA00023136"/>
    </source>
</evidence>
<evidence type="ECO:0000313" key="8">
    <source>
        <dbReference type="EMBL" id="CBK21467.2"/>
    </source>
</evidence>
<dbReference type="FunCoup" id="D8M078">
    <property type="interactions" value="58"/>
</dbReference>
<feature type="region of interest" description="Disordered" evidence="5">
    <location>
        <begin position="312"/>
        <end position="355"/>
    </location>
</feature>
<protein>
    <recommendedName>
        <fullName evidence="7">TLC domain-containing protein</fullName>
    </recommendedName>
</protein>
<dbReference type="PIRSF" id="PIRSF005225">
    <property type="entry name" value="LAG1_LAC1"/>
    <property type="match status" value="1"/>
</dbReference>
<dbReference type="Pfam" id="PF03798">
    <property type="entry name" value="TRAM_LAG1_CLN8"/>
    <property type="match status" value="1"/>
</dbReference>
<dbReference type="RefSeq" id="XP_012895515.1">
    <property type="nucleotide sequence ID" value="XM_013040061.1"/>
</dbReference>
<dbReference type="EMBL" id="FN668642">
    <property type="protein sequence ID" value="CBK21467.2"/>
    <property type="molecule type" value="Genomic_DNA"/>
</dbReference>
<dbReference type="SMART" id="SM00724">
    <property type="entry name" value="TLC"/>
    <property type="match status" value="1"/>
</dbReference>
<evidence type="ECO:0000256" key="5">
    <source>
        <dbReference type="SAM" id="MobiDB-lite"/>
    </source>
</evidence>
<evidence type="ECO:0000256" key="6">
    <source>
        <dbReference type="SAM" id="Phobius"/>
    </source>
</evidence>
<proteinExistence type="predicted"/>
<dbReference type="InterPro" id="IPR016439">
    <property type="entry name" value="Lag1/Lac1-like"/>
</dbReference>
<dbReference type="GO" id="GO:0016020">
    <property type="term" value="C:membrane"/>
    <property type="evidence" value="ECO:0007669"/>
    <property type="project" value="UniProtKB-SubCell"/>
</dbReference>
<name>D8M078_BLAHO</name>
<dbReference type="InParanoid" id="D8M078"/>
<dbReference type="InterPro" id="IPR006634">
    <property type="entry name" value="TLC-dom"/>
</dbReference>
<dbReference type="OrthoDB" id="537032at2759"/>
<dbReference type="Proteomes" id="UP000008312">
    <property type="component" value="Unassembled WGS sequence"/>
</dbReference>
<dbReference type="PANTHER" id="PTHR12560">
    <property type="entry name" value="LONGEVITY ASSURANCE FACTOR 1 LAG1"/>
    <property type="match status" value="1"/>
</dbReference>
<sequence>MAKKVYKPNPLLDILLPILFTSLAAFVIRNLYIEGRYFWTLVAMTIIVTVLVLSVEYCLRIFGRWLSRTWLSDEHHGDPLSHNLALKKFVDQGWQLVYHSIFSFWEYLLLRKYNWFEGERLFFSVSEEEITPDSIKYLFISQIALWLFQAYRHVFVNQRKKDYYELFVHHIATLSLCYVAYDRYYHLGLLILFLHDFSDILIDTLKLLNLCKISGSEDYFILETEYVLTCAVWSYERLYLLPYLFLQKGLAVCWKLYSNVPRIEMLKAEWIFFAQIACLIVLYILHWYWFILLLRIGLRAFVTERENIRQVTKEGYEGASDTESENEEDEDEDEEKKKKKKKKSQSSGKKHKKSE</sequence>
<keyword evidence="9" id="KW-1185">Reference proteome</keyword>
<feature type="compositionally biased region" description="Acidic residues" evidence="5">
    <location>
        <begin position="320"/>
        <end position="334"/>
    </location>
</feature>
<dbReference type="OMA" id="KLYCLLQ"/>
<feature type="transmembrane region" description="Helical" evidence="6">
    <location>
        <begin position="38"/>
        <end position="59"/>
    </location>
</feature>
<accession>D8M078</accession>
<gene>
    <name evidence="8" type="ORF">GSBLH_T00001631001</name>
</gene>
<evidence type="ECO:0000256" key="2">
    <source>
        <dbReference type="ARBA" id="ARBA00022692"/>
    </source>
</evidence>
<feature type="transmembrane region" description="Helical" evidence="6">
    <location>
        <begin position="12"/>
        <end position="32"/>
    </location>
</feature>
<evidence type="ECO:0000259" key="7">
    <source>
        <dbReference type="SMART" id="SM00724"/>
    </source>
</evidence>
<organism evidence="8">
    <name type="scientific">Blastocystis hominis</name>
    <dbReference type="NCBI Taxonomy" id="12968"/>
    <lineage>
        <taxon>Eukaryota</taxon>
        <taxon>Sar</taxon>
        <taxon>Stramenopiles</taxon>
        <taxon>Bigyra</taxon>
        <taxon>Opalozoa</taxon>
        <taxon>Opalinata</taxon>
        <taxon>Blastocystidae</taxon>
        <taxon>Blastocystis</taxon>
    </lineage>
</organism>
<evidence type="ECO:0000313" key="9">
    <source>
        <dbReference type="Proteomes" id="UP000008312"/>
    </source>
</evidence>
<dbReference type="PANTHER" id="PTHR12560:SF67">
    <property type="entry name" value="TLC DOMAIN-CONTAINING PROTEIN"/>
    <property type="match status" value="1"/>
</dbReference>
<feature type="compositionally biased region" description="Basic residues" evidence="5">
    <location>
        <begin position="337"/>
        <end position="355"/>
    </location>
</feature>
<evidence type="ECO:0000256" key="3">
    <source>
        <dbReference type="ARBA" id="ARBA00022989"/>
    </source>
</evidence>
<dbReference type="AlphaFoldDB" id="D8M078"/>
<dbReference type="GeneID" id="24918868"/>
<dbReference type="GO" id="GO:0050291">
    <property type="term" value="F:sphingosine N-acyltransferase activity"/>
    <property type="evidence" value="ECO:0007669"/>
    <property type="project" value="InterPro"/>
</dbReference>
<dbReference type="GO" id="GO:0005783">
    <property type="term" value="C:endoplasmic reticulum"/>
    <property type="evidence" value="ECO:0007669"/>
    <property type="project" value="TreeGrafter"/>
</dbReference>
<comment type="subcellular location">
    <subcellularLocation>
        <location evidence="1">Membrane</location>
        <topology evidence="1">Multi-pass membrane protein</topology>
    </subcellularLocation>
</comment>
<feature type="transmembrane region" description="Helical" evidence="6">
    <location>
        <begin position="270"/>
        <end position="291"/>
    </location>
</feature>
<feature type="domain" description="TLC" evidence="7">
    <location>
        <begin position="87"/>
        <end position="302"/>
    </location>
</feature>
<keyword evidence="4 6" id="KW-0472">Membrane</keyword>
<reference evidence="8" key="1">
    <citation type="submission" date="2010-02" db="EMBL/GenBank/DDBJ databases">
        <title>Sequencing and annotation of the Blastocystis hominis genome.</title>
        <authorList>
            <person name="Wincker P."/>
        </authorList>
    </citation>
    <scope>NUCLEOTIDE SEQUENCE</scope>
    <source>
        <strain evidence="8">Singapore isolate B</strain>
    </source>
</reference>
<evidence type="ECO:0000256" key="1">
    <source>
        <dbReference type="ARBA" id="ARBA00004141"/>
    </source>
</evidence>
<keyword evidence="2 6" id="KW-0812">Transmembrane</keyword>